<evidence type="ECO:0000256" key="3">
    <source>
        <dbReference type="ARBA" id="ARBA00022574"/>
    </source>
</evidence>
<dbReference type="GeneID" id="25264565"/>
<dbReference type="PROSITE" id="PS00678">
    <property type="entry name" value="WD_REPEATS_1"/>
    <property type="match status" value="1"/>
</dbReference>
<dbReference type="SMART" id="SM00320">
    <property type="entry name" value="WD40"/>
    <property type="match status" value="6"/>
</dbReference>
<keyword evidence="2" id="KW-0963">Cytoplasm</keyword>
<evidence type="ECO:0000256" key="2">
    <source>
        <dbReference type="ARBA" id="ARBA00022490"/>
    </source>
</evidence>
<evidence type="ECO:0000256" key="6">
    <source>
        <dbReference type="PROSITE-ProRule" id="PRU00221"/>
    </source>
</evidence>
<evidence type="ECO:0000256" key="1">
    <source>
        <dbReference type="ARBA" id="ARBA00004496"/>
    </source>
</evidence>
<dbReference type="STRING" id="1037660.A0A066W0V4"/>
<dbReference type="InterPro" id="IPR015943">
    <property type="entry name" value="WD40/YVTN_repeat-like_dom_sf"/>
</dbReference>
<dbReference type="SUPFAM" id="SSF50978">
    <property type="entry name" value="WD40 repeat-like"/>
    <property type="match status" value="1"/>
</dbReference>
<comment type="subcellular location">
    <subcellularLocation>
        <location evidence="1">Cytoplasm</location>
    </subcellularLocation>
</comment>
<dbReference type="InParanoid" id="A0A066W0V4"/>
<protein>
    <submittedName>
        <fullName evidence="7">WD40 repeat-like protein</fullName>
    </submittedName>
</protein>
<dbReference type="HOGENOM" id="CLU_000288_57_1_1"/>
<evidence type="ECO:0000256" key="5">
    <source>
        <dbReference type="ARBA" id="ARBA00038145"/>
    </source>
</evidence>
<dbReference type="GO" id="GO:0071013">
    <property type="term" value="C:catalytic step 2 spliceosome"/>
    <property type="evidence" value="ECO:0007669"/>
    <property type="project" value="TreeGrafter"/>
</dbReference>
<gene>
    <name evidence="7" type="ORF">K437DRAFT_256940</name>
</gene>
<evidence type="ECO:0000256" key="4">
    <source>
        <dbReference type="ARBA" id="ARBA00022737"/>
    </source>
</evidence>
<reference evidence="7 8" key="1">
    <citation type="submission" date="2014-05" db="EMBL/GenBank/DDBJ databases">
        <title>Draft genome sequence of a rare smut relative, Tilletiaria anomala UBC 951.</title>
        <authorList>
            <consortium name="DOE Joint Genome Institute"/>
            <person name="Toome M."/>
            <person name="Kuo A."/>
            <person name="Henrissat B."/>
            <person name="Lipzen A."/>
            <person name="Tritt A."/>
            <person name="Yoshinaga Y."/>
            <person name="Zane M."/>
            <person name="Barry K."/>
            <person name="Grigoriev I.V."/>
            <person name="Spatafora J.W."/>
            <person name="Aimea M.C."/>
        </authorList>
    </citation>
    <scope>NUCLEOTIDE SEQUENCE [LARGE SCALE GENOMIC DNA]</scope>
    <source>
        <strain evidence="7 8">UBC 951</strain>
    </source>
</reference>
<dbReference type="PRINTS" id="PR00320">
    <property type="entry name" value="GPROTEINBRPT"/>
</dbReference>
<feature type="repeat" description="WD" evidence="6">
    <location>
        <begin position="62"/>
        <end position="103"/>
    </location>
</feature>
<comment type="caution">
    <text evidence="7">The sequence shown here is derived from an EMBL/GenBank/DDBJ whole genome shotgun (WGS) entry which is preliminary data.</text>
</comment>
<name>A0A066W0V4_TILAU</name>
<accession>A0A066W0V4</accession>
<dbReference type="OMA" id="MCWDIRT"/>
<organism evidence="7 8">
    <name type="scientific">Tilletiaria anomala (strain ATCC 24038 / CBS 436.72 / UBC 951)</name>
    <dbReference type="NCBI Taxonomy" id="1037660"/>
    <lineage>
        <taxon>Eukaryota</taxon>
        <taxon>Fungi</taxon>
        <taxon>Dikarya</taxon>
        <taxon>Basidiomycota</taxon>
        <taxon>Ustilaginomycotina</taxon>
        <taxon>Exobasidiomycetes</taxon>
        <taxon>Georgefischeriales</taxon>
        <taxon>Tilletiariaceae</taxon>
        <taxon>Tilletiaria</taxon>
    </lineage>
</organism>
<keyword evidence="4" id="KW-0677">Repeat</keyword>
<keyword evidence="3 6" id="KW-0853">WD repeat</keyword>
<dbReference type="AlphaFoldDB" id="A0A066W0V4"/>
<evidence type="ECO:0000313" key="7">
    <source>
        <dbReference type="EMBL" id="KDN44704.1"/>
    </source>
</evidence>
<dbReference type="GO" id="GO:0000398">
    <property type="term" value="P:mRNA splicing, via spliceosome"/>
    <property type="evidence" value="ECO:0007669"/>
    <property type="project" value="TreeGrafter"/>
</dbReference>
<dbReference type="FunCoup" id="A0A066W0V4">
    <property type="interactions" value="127"/>
</dbReference>
<keyword evidence="8" id="KW-1185">Reference proteome</keyword>
<dbReference type="GO" id="GO:0005737">
    <property type="term" value="C:cytoplasm"/>
    <property type="evidence" value="ECO:0007669"/>
    <property type="project" value="UniProtKB-SubCell"/>
</dbReference>
<proteinExistence type="inferred from homology"/>
<sequence length="323" mass="34232">MVPPQLPRNERHVFSKAHTGPIHVARFNSFGKYILSGGQDRLVKLWNAKTGPSPDGSPIQTYSAHSREVLALDISADNSRFVSGGSDKAVFIWDVATGTVLRRFSAHVGKINDVRFAGLHPDGSVVVAGGFDAAVRFYDLRAHGAWKPVMELKEAKDAIMCISVSGDAVCSGSVDGCVRTYDLREGQLRTDVIDHPVVSLSLSTNNASILASTLDSTHRLLDMSDGSLLQSFAGHGNTAYRCHSSFAASEAVVISGDEGGRLCAWDVLSGKQTPIGAVPLNGGAAHKAHAKAVLWTEESPAQGDVDVLTASADGVLKVWSSQS</sequence>
<dbReference type="PANTHER" id="PTHR22842:SF3">
    <property type="entry name" value="WD REPEAT DOMAIN-CONTAINING PROTEIN 83"/>
    <property type="match status" value="1"/>
</dbReference>
<dbReference type="Pfam" id="PF00400">
    <property type="entry name" value="WD40"/>
    <property type="match status" value="4"/>
</dbReference>
<dbReference type="InterPro" id="IPR020472">
    <property type="entry name" value="WD40_PAC1"/>
</dbReference>
<dbReference type="InterPro" id="IPR019775">
    <property type="entry name" value="WD40_repeat_CS"/>
</dbReference>
<dbReference type="PROSITE" id="PS50082">
    <property type="entry name" value="WD_REPEATS_2"/>
    <property type="match status" value="3"/>
</dbReference>
<dbReference type="EMBL" id="JMSN01000049">
    <property type="protein sequence ID" value="KDN44704.1"/>
    <property type="molecule type" value="Genomic_DNA"/>
</dbReference>
<dbReference type="PROSITE" id="PS50294">
    <property type="entry name" value="WD_REPEATS_REGION"/>
    <property type="match status" value="2"/>
</dbReference>
<dbReference type="Gene3D" id="2.130.10.10">
    <property type="entry name" value="YVTN repeat-like/Quinoprotein amine dehydrogenase"/>
    <property type="match status" value="1"/>
</dbReference>
<comment type="similarity">
    <text evidence="5">Belongs to the WD repeat MORG1 family.</text>
</comment>
<dbReference type="OrthoDB" id="1068471at2759"/>
<dbReference type="InterPro" id="IPR001680">
    <property type="entry name" value="WD40_rpt"/>
</dbReference>
<dbReference type="InterPro" id="IPR051980">
    <property type="entry name" value="WD_repeat_MORG1"/>
</dbReference>
<dbReference type="Proteomes" id="UP000027361">
    <property type="component" value="Unassembled WGS sequence"/>
</dbReference>
<feature type="repeat" description="WD" evidence="6">
    <location>
        <begin position="307"/>
        <end position="323"/>
    </location>
</feature>
<dbReference type="PANTHER" id="PTHR22842">
    <property type="entry name" value="WD40 REPEAT PROTEIN"/>
    <property type="match status" value="1"/>
</dbReference>
<dbReference type="RefSeq" id="XP_013242878.1">
    <property type="nucleotide sequence ID" value="XM_013387424.1"/>
</dbReference>
<dbReference type="InterPro" id="IPR036322">
    <property type="entry name" value="WD40_repeat_dom_sf"/>
</dbReference>
<feature type="repeat" description="WD" evidence="6">
    <location>
        <begin position="15"/>
        <end position="51"/>
    </location>
</feature>
<dbReference type="CDD" id="cd00200">
    <property type="entry name" value="WD40"/>
    <property type="match status" value="1"/>
</dbReference>
<evidence type="ECO:0000313" key="8">
    <source>
        <dbReference type="Proteomes" id="UP000027361"/>
    </source>
</evidence>